<feature type="compositionally biased region" description="Low complexity" evidence="1">
    <location>
        <begin position="55"/>
        <end position="69"/>
    </location>
</feature>
<accession>A0AAD5RV08</accession>
<feature type="region of interest" description="Disordered" evidence="1">
    <location>
        <begin position="55"/>
        <end position="106"/>
    </location>
</feature>
<proteinExistence type="predicted"/>
<evidence type="ECO:0000256" key="1">
    <source>
        <dbReference type="SAM" id="MobiDB-lite"/>
    </source>
</evidence>
<organism evidence="2 3">
    <name type="scientific">Zalerion maritima</name>
    <dbReference type="NCBI Taxonomy" id="339359"/>
    <lineage>
        <taxon>Eukaryota</taxon>
        <taxon>Fungi</taxon>
        <taxon>Dikarya</taxon>
        <taxon>Ascomycota</taxon>
        <taxon>Pezizomycotina</taxon>
        <taxon>Sordariomycetes</taxon>
        <taxon>Lulworthiomycetidae</taxon>
        <taxon>Lulworthiales</taxon>
        <taxon>Lulworthiaceae</taxon>
        <taxon>Zalerion</taxon>
    </lineage>
</organism>
<feature type="compositionally biased region" description="Basic residues" evidence="1">
    <location>
        <begin position="73"/>
        <end position="82"/>
    </location>
</feature>
<feature type="compositionally biased region" description="Basic and acidic residues" evidence="1">
    <location>
        <begin position="93"/>
        <end position="104"/>
    </location>
</feature>
<protein>
    <recommendedName>
        <fullName evidence="4">BZIP domain-containing protein</fullName>
    </recommendedName>
</protein>
<reference evidence="2" key="1">
    <citation type="submission" date="2022-07" db="EMBL/GenBank/DDBJ databases">
        <title>Draft genome sequence of Zalerion maritima ATCC 34329, a (micro)plastics degrading marine fungus.</title>
        <authorList>
            <person name="Paco A."/>
            <person name="Goncalves M.F.M."/>
            <person name="Rocha-Santos T.A.P."/>
            <person name="Alves A."/>
        </authorList>
    </citation>
    <scope>NUCLEOTIDE SEQUENCE</scope>
    <source>
        <strain evidence="2">ATCC 34329</strain>
    </source>
</reference>
<dbReference type="Pfam" id="PF11905">
    <property type="entry name" value="DUF3425"/>
    <property type="match status" value="1"/>
</dbReference>
<comment type="caution">
    <text evidence="2">The sequence shown here is derived from an EMBL/GenBank/DDBJ whole genome shotgun (WGS) entry which is preliminary data.</text>
</comment>
<name>A0AAD5RV08_9PEZI</name>
<evidence type="ECO:0000313" key="2">
    <source>
        <dbReference type="EMBL" id="KAJ2904804.1"/>
    </source>
</evidence>
<dbReference type="AlphaFoldDB" id="A0AAD5RV08"/>
<keyword evidence="3" id="KW-1185">Reference proteome</keyword>
<feature type="region of interest" description="Disordered" evidence="1">
    <location>
        <begin position="290"/>
        <end position="334"/>
    </location>
</feature>
<feature type="compositionally biased region" description="Low complexity" evidence="1">
    <location>
        <begin position="260"/>
        <end position="272"/>
    </location>
</feature>
<dbReference type="InterPro" id="IPR021833">
    <property type="entry name" value="DUF3425"/>
</dbReference>
<evidence type="ECO:0008006" key="4">
    <source>
        <dbReference type="Google" id="ProtNLM"/>
    </source>
</evidence>
<feature type="compositionally biased region" description="Low complexity" evidence="1">
    <location>
        <begin position="231"/>
        <end position="242"/>
    </location>
</feature>
<feature type="compositionally biased region" description="Low complexity" evidence="1">
    <location>
        <begin position="314"/>
        <end position="327"/>
    </location>
</feature>
<dbReference type="Proteomes" id="UP001201980">
    <property type="component" value="Unassembled WGS sequence"/>
</dbReference>
<sequence>MDQQLLGQPEPHIRILSEDWHGITDQTKRRKLQNRLNQREYRRRRRLELLEQQAQNQNETQNQGQQQQPQPQPRRRPSHRPTHTPARQQIDNQHPHSENNDKTHSNASIAPLLNITSSSSSSTCYNQPALFTDFIDPPYRSSLINVAARAHAAYLSRNPIPAHLPAVIKFNVFAAVARNSTLLNLGHEWLFDDHVLSPFGSGGLPERPGAGGKQGRQIGVGVVRSEILPPGTGLQLPQLGNGRNRTMPGLICPKSKSKPKPQSMHYSSASSLSQLAQQHDPILWGDLVEEEEGEGEGTPEDEPPTQVQTQRNQPSSSLSPYHQSSIPPSLHPTPLQLTIPHHPWLDLLPYPAMRDALIQYSVNSSPAEWERVQDDLCDDLCDVEAELEACDAAGSVADGTGMGLAGSGAKSGAAEEAKGPAAALALSGPRFIVWGESHDPFAWEVSQEFVTKWGWIVKGCDDLRKSTDAWRARRGESGVVWEV</sequence>
<dbReference type="EMBL" id="JAKWBI020000044">
    <property type="protein sequence ID" value="KAJ2904804.1"/>
    <property type="molecule type" value="Genomic_DNA"/>
</dbReference>
<gene>
    <name evidence="2" type="ORF">MKZ38_007160</name>
</gene>
<dbReference type="PANTHER" id="PTHR38116:SF1">
    <property type="entry name" value="BZIP DOMAIN-CONTAINING PROTEIN"/>
    <property type="match status" value="1"/>
</dbReference>
<dbReference type="PANTHER" id="PTHR38116">
    <property type="entry name" value="CHROMOSOME 7, WHOLE GENOME SHOTGUN SEQUENCE"/>
    <property type="match status" value="1"/>
</dbReference>
<feature type="region of interest" description="Disordered" evidence="1">
    <location>
        <begin position="231"/>
        <end position="272"/>
    </location>
</feature>
<evidence type="ECO:0000313" key="3">
    <source>
        <dbReference type="Proteomes" id="UP001201980"/>
    </source>
</evidence>
<feature type="compositionally biased region" description="Acidic residues" evidence="1">
    <location>
        <begin position="290"/>
        <end position="303"/>
    </location>
</feature>